<protein>
    <submittedName>
        <fullName evidence="1">Uncharacterized protein</fullName>
    </submittedName>
</protein>
<gene>
    <name evidence="1" type="ORF">DXC19_12435</name>
</gene>
<organism evidence="1 2">
    <name type="scientific">Staphylococcus warneri</name>
    <dbReference type="NCBI Taxonomy" id="1292"/>
    <lineage>
        <taxon>Bacteria</taxon>
        <taxon>Bacillati</taxon>
        <taxon>Bacillota</taxon>
        <taxon>Bacilli</taxon>
        <taxon>Bacillales</taxon>
        <taxon>Staphylococcaceae</taxon>
        <taxon>Staphylococcus</taxon>
    </lineage>
</organism>
<proteinExistence type="predicted"/>
<dbReference type="EMBL" id="QSTD01000012">
    <property type="protein sequence ID" value="RGM27587.1"/>
    <property type="molecule type" value="Genomic_DNA"/>
</dbReference>
<name>A0A2V3Z7E8_STAWA</name>
<reference evidence="1 2" key="1">
    <citation type="submission" date="2018-08" db="EMBL/GenBank/DDBJ databases">
        <title>A genome reference for cultivated species of the human gut microbiota.</title>
        <authorList>
            <person name="Zou Y."/>
            <person name="Xue W."/>
            <person name="Luo G."/>
        </authorList>
    </citation>
    <scope>NUCLEOTIDE SEQUENCE [LARGE SCALE GENOMIC DNA]</scope>
    <source>
        <strain evidence="1 2">OM08-17AT</strain>
    </source>
</reference>
<evidence type="ECO:0000313" key="1">
    <source>
        <dbReference type="EMBL" id="RGM27587.1"/>
    </source>
</evidence>
<sequence>MAKKRTMLSINYTTTRRLKRLMNVIESPVAKSNSSITNYYLYKIAKGEYDNDVKPLPKREKERILVDKEIRDDADEKAKELGFKSASDMLDAVVRLEMQRVNEARKKSDKEDDEDDE</sequence>
<dbReference type="AlphaFoldDB" id="A0A2V3Z7E8"/>
<comment type="caution">
    <text evidence="1">The sequence shown here is derived from an EMBL/GenBank/DDBJ whole genome shotgun (WGS) entry which is preliminary data.</text>
</comment>
<accession>A0A2V3Z7E8</accession>
<dbReference type="RefSeq" id="WP_031464200.1">
    <property type="nucleotide sequence ID" value="NZ_CABMFV010000012.1"/>
</dbReference>
<dbReference type="Proteomes" id="UP000261016">
    <property type="component" value="Unassembled WGS sequence"/>
</dbReference>
<evidence type="ECO:0000313" key="2">
    <source>
        <dbReference type="Proteomes" id="UP000261016"/>
    </source>
</evidence>